<dbReference type="KEGG" id="laj:A0128_05355"/>
<sequence length="214" mass="22702">MKTELNIKQNESPSEKNKSGDVVLFSKQNRSFPLKTKYTKNKIVTATMLIGFLVGFSNCEKDKKDDITPLLALAAIPAQATDLPQPALNTASLKLGSAQFTLTDVQFCRLGIGNIGIIIGQTPTTYLPGLNIHGIDPTKTTVTIGAGGSQMDIDTAVGVYMAGKNKVAGSCSATVKENSATVYDLQAIDCPITDELGGNAPDTTVSFRARCTKQ</sequence>
<evidence type="ECO:0000313" key="3">
    <source>
        <dbReference type="Proteomes" id="UP000094197"/>
    </source>
</evidence>
<name>A0A1D7UUN9_9LEPT</name>
<protein>
    <submittedName>
        <fullName evidence="2">Uncharacterized protein</fullName>
    </submittedName>
</protein>
<reference evidence="2 3" key="1">
    <citation type="submission" date="2016-04" db="EMBL/GenBank/DDBJ databases">
        <title>Complete genome seqeunce of Leptospira alstonii serovar Room22.</title>
        <authorList>
            <person name="Nally J.E."/>
            <person name="Bayles D.O."/>
            <person name="Hurley D."/>
            <person name="Fanning S."/>
            <person name="McMahon B.J."/>
            <person name="Arent Z."/>
        </authorList>
    </citation>
    <scope>NUCLEOTIDE SEQUENCE [LARGE SCALE GENOMIC DNA]</scope>
    <source>
        <strain evidence="2 3">GWTS #1</strain>
    </source>
</reference>
<dbReference type="EMBL" id="CP015217">
    <property type="protein sequence ID" value="AOP33322.1"/>
    <property type="molecule type" value="Genomic_DNA"/>
</dbReference>
<accession>A0A1D7UUN9</accession>
<gene>
    <name evidence="2" type="ORF">A0128_05355</name>
</gene>
<organism evidence="2 3">
    <name type="scientific">Leptospira tipperaryensis</name>
    <dbReference type="NCBI Taxonomy" id="2564040"/>
    <lineage>
        <taxon>Bacteria</taxon>
        <taxon>Pseudomonadati</taxon>
        <taxon>Spirochaetota</taxon>
        <taxon>Spirochaetia</taxon>
        <taxon>Leptospirales</taxon>
        <taxon>Leptospiraceae</taxon>
        <taxon>Leptospira</taxon>
    </lineage>
</organism>
<evidence type="ECO:0000313" key="2">
    <source>
        <dbReference type="EMBL" id="AOP33322.1"/>
    </source>
</evidence>
<proteinExistence type="predicted"/>
<keyword evidence="3" id="KW-1185">Reference proteome</keyword>
<dbReference type="Proteomes" id="UP000094197">
    <property type="component" value="Chromosome 1"/>
</dbReference>
<feature type="region of interest" description="Disordered" evidence="1">
    <location>
        <begin position="1"/>
        <end position="20"/>
    </location>
</feature>
<feature type="compositionally biased region" description="Polar residues" evidence="1">
    <location>
        <begin position="1"/>
        <end position="12"/>
    </location>
</feature>
<dbReference type="RefSeq" id="WP_069606562.1">
    <property type="nucleotide sequence ID" value="NZ_CP015217.1"/>
</dbReference>
<dbReference type="OrthoDB" id="327305at2"/>
<dbReference type="AlphaFoldDB" id="A0A1D7UUN9"/>
<evidence type="ECO:0000256" key="1">
    <source>
        <dbReference type="SAM" id="MobiDB-lite"/>
    </source>
</evidence>